<keyword evidence="2" id="KW-1185">Reference proteome</keyword>
<evidence type="ECO:0000313" key="2">
    <source>
        <dbReference type="Proteomes" id="UP000006729"/>
    </source>
</evidence>
<dbReference type="Proteomes" id="UP000006729">
    <property type="component" value="Chromosome 4"/>
</dbReference>
<gene>
    <name evidence="1" type="ORF">POPTR_004G044750v4</name>
</gene>
<organism evidence="1 2">
    <name type="scientific">Populus trichocarpa</name>
    <name type="common">Western balsam poplar</name>
    <name type="synonym">Populus balsamifera subsp. trichocarpa</name>
    <dbReference type="NCBI Taxonomy" id="3694"/>
    <lineage>
        <taxon>Eukaryota</taxon>
        <taxon>Viridiplantae</taxon>
        <taxon>Streptophyta</taxon>
        <taxon>Embryophyta</taxon>
        <taxon>Tracheophyta</taxon>
        <taxon>Spermatophyta</taxon>
        <taxon>Magnoliopsida</taxon>
        <taxon>eudicotyledons</taxon>
        <taxon>Gunneridae</taxon>
        <taxon>Pentapetalae</taxon>
        <taxon>rosids</taxon>
        <taxon>fabids</taxon>
        <taxon>Malpighiales</taxon>
        <taxon>Salicaceae</taxon>
        <taxon>Saliceae</taxon>
        <taxon>Populus</taxon>
    </lineage>
</organism>
<proteinExistence type="predicted"/>
<reference evidence="1 2" key="1">
    <citation type="journal article" date="2006" name="Science">
        <title>The genome of black cottonwood, Populus trichocarpa (Torr. &amp; Gray).</title>
        <authorList>
            <person name="Tuskan G.A."/>
            <person name="Difazio S."/>
            <person name="Jansson S."/>
            <person name="Bohlmann J."/>
            <person name="Grigoriev I."/>
            <person name="Hellsten U."/>
            <person name="Putnam N."/>
            <person name="Ralph S."/>
            <person name="Rombauts S."/>
            <person name="Salamov A."/>
            <person name="Schein J."/>
            <person name="Sterck L."/>
            <person name="Aerts A."/>
            <person name="Bhalerao R.R."/>
            <person name="Bhalerao R.P."/>
            <person name="Blaudez D."/>
            <person name="Boerjan W."/>
            <person name="Brun A."/>
            <person name="Brunner A."/>
            <person name="Busov V."/>
            <person name="Campbell M."/>
            <person name="Carlson J."/>
            <person name="Chalot M."/>
            <person name="Chapman J."/>
            <person name="Chen G.L."/>
            <person name="Cooper D."/>
            <person name="Coutinho P.M."/>
            <person name="Couturier J."/>
            <person name="Covert S."/>
            <person name="Cronk Q."/>
            <person name="Cunningham R."/>
            <person name="Davis J."/>
            <person name="Degroeve S."/>
            <person name="Dejardin A."/>
            <person name="Depamphilis C."/>
            <person name="Detter J."/>
            <person name="Dirks B."/>
            <person name="Dubchak I."/>
            <person name="Duplessis S."/>
            <person name="Ehlting J."/>
            <person name="Ellis B."/>
            <person name="Gendler K."/>
            <person name="Goodstein D."/>
            <person name="Gribskov M."/>
            <person name="Grimwood J."/>
            <person name="Groover A."/>
            <person name="Gunter L."/>
            <person name="Hamberger B."/>
            <person name="Heinze B."/>
            <person name="Helariutta Y."/>
            <person name="Henrissat B."/>
            <person name="Holligan D."/>
            <person name="Holt R."/>
            <person name="Huang W."/>
            <person name="Islam-Faridi N."/>
            <person name="Jones S."/>
            <person name="Jones-Rhoades M."/>
            <person name="Jorgensen R."/>
            <person name="Joshi C."/>
            <person name="Kangasjarvi J."/>
            <person name="Karlsson J."/>
            <person name="Kelleher C."/>
            <person name="Kirkpatrick R."/>
            <person name="Kirst M."/>
            <person name="Kohler A."/>
            <person name="Kalluri U."/>
            <person name="Larimer F."/>
            <person name="Leebens-Mack J."/>
            <person name="Leple J.C."/>
            <person name="Locascio P."/>
            <person name="Lou Y."/>
            <person name="Lucas S."/>
            <person name="Martin F."/>
            <person name="Montanini B."/>
            <person name="Napoli C."/>
            <person name="Nelson D.R."/>
            <person name="Nelson C."/>
            <person name="Nieminen K."/>
            <person name="Nilsson O."/>
            <person name="Pereda V."/>
            <person name="Peter G."/>
            <person name="Philippe R."/>
            <person name="Pilate G."/>
            <person name="Poliakov A."/>
            <person name="Razumovskaya J."/>
            <person name="Richardson P."/>
            <person name="Rinaldi C."/>
            <person name="Ritland K."/>
            <person name="Rouze P."/>
            <person name="Ryaboy D."/>
            <person name="Schmutz J."/>
            <person name="Schrader J."/>
            <person name="Segerman B."/>
            <person name="Shin H."/>
            <person name="Siddiqui A."/>
            <person name="Sterky F."/>
            <person name="Terry A."/>
            <person name="Tsai C.J."/>
            <person name="Uberbacher E."/>
            <person name="Unneberg P."/>
            <person name="Vahala J."/>
            <person name="Wall K."/>
            <person name="Wessler S."/>
            <person name="Yang G."/>
            <person name="Yin T."/>
            <person name="Douglas C."/>
            <person name="Marra M."/>
            <person name="Sandberg G."/>
            <person name="Van de Peer Y."/>
            <person name="Rokhsar D."/>
        </authorList>
    </citation>
    <scope>NUCLEOTIDE SEQUENCE [LARGE SCALE GENOMIC DNA]</scope>
    <source>
        <strain evidence="2">cv. Nisqually</strain>
    </source>
</reference>
<evidence type="ECO:0000313" key="1">
    <source>
        <dbReference type="EMBL" id="KAI9395891.1"/>
    </source>
</evidence>
<comment type="caution">
    <text evidence="1">The sequence shown here is derived from an EMBL/GenBank/DDBJ whole genome shotgun (WGS) entry which is preliminary data.</text>
</comment>
<name>A0ACC0T2Y3_POPTR</name>
<dbReference type="EMBL" id="CM009293">
    <property type="protein sequence ID" value="KAI9395891.1"/>
    <property type="molecule type" value="Genomic_DNA"/>
</dbReference>
<sequence>MFGVVLFLLSFLLLSSRDRNDEDEKKSLLNLRESRDVRERRETFVTLFGLVRNVLVGTRDFEVSSVVLLSTLFGDSVFTLQLRTPKFF</sequence>
<protein>
    <submittedName>
        <fullName evidence="1">Uncharacterized protein</fullName>
    </submittedName>
</protein>
<accession>A0ACC0T2Y3</accession>